<feature type="transmembrane region" description="Helical" evidence="7">
    <location>
        <begin position="361"/>
        <end position="385"/>
    </location>
</feature>
<comment type="similarity">
    <text evidence="6">Belongs to the ABC-4 integral membrane protein family.</text>
</comment>
<dbReference type="PANTHER" id="PTHR30572">
    <property type="entry name" value="MEMBRANE COMPONENT OF TRANSPORTER-RELATED"/>
    <property type="match status" value="1"/>
</dbReference>
<sequence length="402" mass="43873">MLIWGLFKMSLRSLSANKLRTFLTALGIIIGVASVISMISIGEASRQKTLDTISKFGTNIVTVKPGLKKTRHVSTDKVDTLTLEDAEAIEQQISGITGAAAQVYRSAQLKFGNRNSNSTVRGTGHHYARLANFILERGRYFSEQEVRSARRIAVLGATVVNNLFPDTDPIGETIKVDGNSYLIIGITEAKGSMSWFDPDDQIFIPVTTAQKRLFGMDSVQSIDVQSESIDGMDQVIKDIEELMRRRHNIAEGKEDDFYVQNSSQFLNSWGDAAKSFTYLLGGIAAISLMVGGIGIMNIMLVSVTERTREIGIRMAIGAKRGEIREQFLIESILISFIGGAIGVALGVGISKLVSDMGGWDTIVSIKTIALAFGFSVCVGVFFGFYPANKAAKMNPIEALRYE</sequence>
<evidence type="ECO:0000256" key="1">
    <source>
        <dbReference type="ARBA" id="ARBA00004651"/>
    </source>
</evidence>
<gene>
    <name evidence="10" type="ORF">G3M78_11035</name>
</gene>
<evidence type="ECO:0000256" key="4">
    <source>
        <dbReference type="ARBA" id="ARBA00022989"/>
    </source>
</evidence>
<keyword evidence="5 7" id="KW-0472">Membrane</keyword>
<organism evidence="10 11">
    <name type="scientific">Candidatus Nitrohelix vancouverensis</name>
    <dbReference type="NCBI Taxonomy" id="2705534"/>
    <lineage>
        <taxon>Bacteria</taxon>
        <taxon>Pseudomonadati</taxon>
        <taxon>Nitrospinota/Tectimicrobiota group</taxon>
        <taxon>Nitrospinota</taxon>
        <taxon>Nitrospinia</taxon>
        <taxon>Nitrospinales</taxon>
        <taxon>Nitrospinaceae</taxon>
        <taxon>Candidatus Nitrohelix</taxon>
    </lineage>
</organism>
<evidence type="ECO:0000256" key="7">
    <source>
        <dbReference type="SAM" id="Phobius"/>
    </source>
</evidence>
<dbReference type="GO" id="GO:0005886">
    <property type="term" value="C:plasma membrane"/>
    <property type="evidence" value="ECO:0007669"/>
    <property type="project" value="UniProtKB-SubCell"/>
</dbReference>
<reference evidence="11" key="1">
    <citation type="submission" date="2020-02" db="EMBL/GenBank/DDBJ databases">
        <title>Genomic and physiological characterization of two novel Nitrospinaceae genera.</title>
        <authorList>
            <person name="Mueller A.J."/>
            <person name="Jung M.-Y."/>
            <person name="Strachan C.R."/>
            <person name="Herbold C.W."/>
            <person name="Kirkegaard R.H."/>
            <person name="Daims H."/>
        </authorList>
    </citation>
    <scope>NUCLEOTIDE SEQUENCE [LARGE SCALE GENOMIC DNA]</scope>
</reference>
<dbReference type="Proteomes" id="UP000594464">
    <property type="component" value="Chromosome"/>
</dbReference>
<dbReference type="InterPro" id="IPR025857">
    <property type="entry name" value="MacB_PCD"/>
</dbReference>
<dbReference type="KEGG" id="nva:G3M78_11035"/>
<feature type="domain" description="ABC3 transporter permease C-terminal" evidence="8">
    <location>
        <begin position="283"/>
        <end position="395"/>
    </location>
</feature>
<dbReference type="PANTHER" id="PTHR30572:SF4">
    <property type="entry name" value="ABC TRANSPORTER PERMEASE YTRF"/>
    <property type="match status" value="1"/>
</dbReference>
<protein>
    <submittedName>
        <fullName evidence="10">FtsX-like permease family protein</fullName>
    </submittedName>
</protein>
<evidence type="ECO:0000259" key="8">
    <source>
        <dbReference type="Pfam" id="PF02687"/>
    </source>
</evidence>
<accession>A0A7T0G414</accession>
<feature type="transmembrane region" description="Helical" evidence="7">
    <location>
        <begin position="21"/>
        <end position="41"/>
    </location>
</feature>
<dbReference type="EMBL" id="CP048620">
    <property type="protein sequence ID" value="QPJ65898.1"/>
    <property type="molecule type" value="Genomic_DNA"/>
</dbReference>
<keyword evidence="2" id="KW-1003">Cell membrane</keyword>
<dbReference type="Pfam" id="PF12704">
    <property type="entry name" value="MacB_PCD"/>
    <property type="match status" value="1"/>
</dbReference>
<dbReference type="GO" id="GO:0022857">
    <property type="term" value="F:transmembrane transporter activity"/>
    <property type="evidence" value="ECO:0007669"/>
    <property type="project" value="TreeGrafter"/>
</dbReference>
<keyword evidence="3 7" id="KW-0812">Transmembrane</keyword>
<evidence type="ECO:0000256" key="6">
    <source>
        <dbReference type="ARBA" id="ARBA00038076"/>
    </source>
</evidence>
<comment type="subcellular location">
    <subcellularLocation>
        <location evidence="1">Cell membrane</location>
        <topology evidence="1">Multi-pass membrane protein</topology>
    </subcellularLocation>
</comment>
<feature type="domain" description="MacB-like periplasmic core" evidence="9">
    <location>
        <begin position="21"/>
        <end position="241"/>
    </location>
</feature>
<dbReference type="Pfam" id="PF02687">
    <property type="entry name" value="FtsX"/>
    <property type="match status" value="1"/>
</dbReference>
<name>A0A7T0G414_9BACT</name>
<feature type="transmembrane region" description="Helical" evidence="7">
    <location>
        <begin position="276"/>
        <end position="303"/>
    </location>
</feature>
<evidence type="ECO:0000259" key="9">
    <source>
        <dbReference type="Pfam" id="PF12704"/>
    </source>
</evidence>
<dbReference type="InterPro" id="IPR050250">
    <property type="entry name" value="Macrolide_Exporter_MacB"/>
</dbReference>
<proteinExistence type="inferred from homology"/>
<feature type="transmembrane region" description="Helical" evidence="7">
    <location>
        <begin position="327"/>
        <end position="349"/>
    </location>
</feature>
<evidence type="ECO:0000313" key="11">
    <source>
        <dbReference type="Proteomes" id="UP000594464"/>
    </source>
</evidence>
<evidence type="ECO:0000256" key="3">
    <source>
        <dbReference type="ARBA" id="ARBA00022692"/>
    </source>
</evidence>
<keyword evidence="4 7" id="KW-1133">Transmembrane helix</keyword>
<evidence type="ECO:0000256" key="5">
    <source>
        <dbReference type="ARBA" id="ARBA00023136"/>
    </source>
</evidence>
<dbReference type="AlphaFoldDB" id="A0A7T0G414"/>
<dbReference type="InterPro" id="IPR003838">
    <property type="entry name" value="ABC3_permease_C"/>
</dbReference>
<evidence type="ECO:0000313" key="10">
    <source>
        <dbReference type="EMBL" id="QPJ65898.1"/>
    </source>
</evidence>
<evidence type="ECO:0000256" key="2">
    <source>
        <dbReference type="ARBA" id="ARBA00022475"/>
    </source>
</evidence>